<protein>
    <submittedName>
        <fullName evidence="2">Universal bacterial protein YeaZ</fullName>
    </submittedName>
</protein>
<dbReference type="AlphaFoldDB" id="A0A0M1VSV7"/>
<dbReference type="EMBL" id="ACDE02000013">
    <property type="protein sequence ID" value="EEO39729.1"/>
    <property type="molecule type" value="Genomic_DNA"/>
</dbReference>
<dbReference type="SUPFAM" id="SSF53067">
    <property type="entry name" value="Actin-like ATPase domain"/>
    <property type="match status" value="2"/>
</dbReference>
<dbReference type="GO" id="GO:0002949">
    <property type="term" value="P:tRNA threonylcarbamoyladenosine modification"/>
    <property type="evidence" value="ECO:0007669"/>
    <property type="project" value="InterPro"/>
</dbReference>
<dbReference type="GO" id="GO:0005829">
    <property type="term" value="C:cytosol"/>
    <property type="evidence" value="ECO:0007669"/>
    <property type="project" value="TreeGrafter"/>
</dbReference>
<evidence type="ECO:0000313" key="2">
    <source>
        <dbReference type="EMBL" id="EEO39729.1"/>
    </source>
</evidence>
<feature type="domain" description="Gcp-like" evidence="1">
    <location>
        <begin position="32"/>
        <end position="131"/>
    </location>
</feature>
<dbReference type="NCBIfam" id="TIGR03725">
    <property type="entry name" value="T6A_YeaZ"/>
    <property type="match status" value="1"/>
</dbReference>
<dbReference type="RefSeq" id="WP_008802620.1">
    <property type="nucleotide sequence ID" value="NZ_KQ235735.1"/>
</dbReference>
<comment type="caution">
    <text evidence="2">The sequence shown here is derived from an EMBL/GenBank/DDBJ whole genome shotgun (WGS) entry which is preliminary data.</text>
</comment>
<accession>A0A0M1VSV7</accession>
<organism evidence="2 3">
    <name type="scientific">Fusobacterium vincentii 4_1_13</name>
    <dbReference type="NCBI Taxonomy" id="469606"/>
    <lineage>
        <taxon>Bacteria</taxon>
        <taxon>Fusobacteriati</taxon>
        <taxon>Fusobacteriota</taxon>
        <taxon>Fusobacteriia</taxon>
        <taxon>Fusobacteriales</taxon>
        <taxon>Fusobacteriaceae</taxon>
        <taxon>Fusobacterium</taxon>
    </lineage>
</organism>
<dbReference type="InterPro" id="IPR000905">
    <property type="entry name" value="Gcp-like_dom"/>
</dbReference>
<evidence type="ECO:0000259" key="1">
    <source>
        <dbReference type="Pfam" id="PF00814"/>
    </source>
</evidence>
<dbReference type="CDD" id="cd24032">
    <property type="entry name" value="ASKHA_NBD_TsaB"/>
    <property type="match status" value="1"/>
</dbReference>
<sequence length="214" mass="23779">MLILGIDTSTKICTCSIFDSENGVIAETSLSVKKNHSNIVMPIIDNLFKISDLTINDIDKIAVAIGPGSFTGVRIALGIAKGLAMALNKPLIAVNELDILEAIASGNENEIIPLIDARKERVYYKYQNKYVDDYLINLISNFDKNKKYIFVGDGAINYKNILKDNLGDNAIILPVYNAFPRSSILCELALNKEESNIYTLEPEYISKSRAEKHF</sequence>
<dbReference type="Pfam" id="PF00814">
    <property type="entry name" value="TsaD"/>
    <property type="match status" value="1"/>
</dbReference>
<proteinExistence type="predicted"/>
<dbReference type="PANTHER" id="PTHR11735">
    <property type="entry name" value="TRNA N6-ADENOSINE THREONYLCARBAMOYLTRANSFERASE"/>
    <property type="match status" value="1"/>
</dbReference>
<dbReference type="InterPro" id="IPR043129">
    <property type="entry name" value="ATPase_NBD"/>
</dbReference>
<dbReference type="Gene3D" id="3.30.420.40">
    <property type="match status" value="2"/>
</dbReference>
<dbReference type="PANTHER" id="PTHR11735:SF11">
    <property type="entry name" value="TRNA THREONYLCARBAMOYLADENOSINE BIOSYNTHESIS PROTEIN TSAB"/>
    <property type="match status" value="1"/>
</dbReference>
<name>A0A0M1VSV7_FUSVC</name>
<dbReference type="Proteomes" id="UP000004925">
    <property type="component" value="Unassembled WGS sequence"/>
</dbReference>
<reference evidence="2 3" key="1">
    <citation type="submission" date="2011-10" db="EMBL/GenBank/DDBJ databases">
        <title>The Genome Sequence of Fusobacterium sp. 4_1_13.</title>
        <authorList>
            <consortium name="The Broad Institute Genome Sequencing Platform"/>
            <person name="Earl A."/>
            <person name="Ward D."/>
            <person name="Feldgarden M."/>
            <person name="Gevers D."/>
            <person name="Strauss J."/>
            <person name="Ambrose C."/>
            <person name="Allen-Vercoe E."/>
            <person name="Young S.K."/>
            <person name="Zeng Q."/>
            <person name="Gargeya S."/>
            <person name="Fitzgerald M."/>
            <person name="Haas B."/>
            <person name="Abouelleil A."/>
            <person name="Alvarado L."/>
            <person name="Arachchi H.M."/>
            <person name="Berlin A."/>
            <person name="Brown A."/>
            <person name="Chapman S.B."/>
            <person name="Chen Z."/>
            <person name="Dunbar C."/>
            <person name="Freedman E."/>
            <person name="Gearin G."/>
            <person name="Goldberg J."/>
            <person name="Griggs A."/>
            <person name="Gujja S."/>
            <person name="Heiman D."/>
            <person name="Howarth C."/>
            <person name="Larson L."/>
            <person name="Lui A."/>
            <person name="MacDonald P.J."/>
            <person name="Montmayeur A."/>
            <person name="Murphy C."/>
            <person name="Neiman D."/>
            <person name="Pearson M."/>
            <person name="Priest M."/>
            <person name="Roberts A."/>
            <person name="Saif S."/>
            <person name="Shea T."/>
            <person name="Shenoy N."/>
            <person name="Sisk P."/>
            <person name="Stolte C."/>
            <person name="Sykes S."/>
            <person name="Wortman J."/>
            <person name="Nusbaum C."/>
            <person name="Birren B."/>
        </authorList>
    </citation>
    <scope>NUCLEOTIDE SEQUENCE [LARGE SCALE GENOMIC DNA]</scope>
    <source>
        <strain evidence="2 3">4_1_13</strain>
    </source>
</reference>
<dbReference type="InterPro" id="IPR022496">
    <property type="entry name" value="T6A_TsaB"/>
</dbReference>
<dbReference type="eggNOG" id="COG1214">
    <property type="taxonomic scope" value="Bacteria"/>
</dbReference>
<dbReference type="HOGENOM" id="CLU_064886_0_0_0"/>
<gene>
    <name evidence="2" type="ORF">FSCG_00442</name>
</gene>
<evidence type="ECO:0000313" key="3">
    <source>
        <dbReference type="Proteomes" id="UP000004925"/>
    </source>
</evidence>